<feature type="transmembrane region" description="Helical" evidence="6">
    <location>
        <begin position="340"/>
        <end position="359"/>
    </location>
</feature>
<feature type="transmembrane region" description="Helical" evidence="6">
    <location>
        <begin position="46"/>
        <end position="73"/>
    </location>
</feature>
<dbReference type="PANTHER" id="PTHR33529:SF6">
    <property type="entry name" value="YJGP_YJGQ FAMILY PERMEASE"/>
    <property type="match status" value="1"/>
</dbReference>
<dbReference type="InterPro" id="IPR005495">
    <property type="entry name" value="LptG/LptF_permease"/>
</dbReference>
<dbReference type="Pfam" id="PF03739">
    <property type="entry name" value="LptF_LptG"/>
    <property type="match status" value="1"/>
</dbReference>
<feature type="transmembrane region" description="Helical" evidence="6">
    <location>
        <begin position="94"/>
        <end position="115"/>
    </location>
</feature>
<evidence type="ECO:0000256" key="5">
    <source>
        <dbReference type="ARBA" id="ARBA00023136"/>
    </source>
</evidence>
<evidence type="ECO:0000256" key="1">
    <source>
        <dbReference type="ARBA" id="ARBA00004651"/>
    </source>
</evidence>
<evidence type="ECO:0000256" key="3">
    <source>
        <dbReference type="ARBA" id="ARBA00022692"/>
    </source>
</evidence>
<gene>
    <name evidence="7" type="ORF">RZS28_13250</name>
</gene>
<sequence>MPRLLYLYLARRIAMSALVIETGLCVPVVMASLFHQLPAAAVRGGLLIPALLGTMPTVLYVALPMAIGVAVALEFARMSSDGMIAVLYSLRLSVWSICVPASLVAMIAVVLGYWISSVVAPANVGKMHDVIHVIQNSLNHRMLEPGRFYQLDNGYRTLYFERWRSADVASGMYIHQYSPDKAEEQIINAAETEFRRNETGVVMILSNGSIQTHPDGSGNMQSANFDEYVIPINMQGAGGMPKRDWRGAFELSLGEFLQARPGPELGPRRYAEWMSEATKRFAIPILSLSHALLAIGLVLTVATATGRGSAATTAIVAIIPTIHIAIMVGAESLVREDPRLVWVIGLAIAVEFIIALLLIERQNANFPVRRALVGRLARQSS</sequence>
<accession>A0ABZ0HQ52</accession>
<keyword evidence="3 6" id="KW-0812">Transmembrane</keyword>
<organism evidence="7 8">
    <name type="scientific">Methylocapsa polymorpha</name>
    <dbReference type="NCBI Taxonomy" id="3080828"/>
    <lineage>
        <taxon>Bacteria</taxon>
        <taxon>Pseudomonadati</taxon>
        <taxon>Pseudomonadota</taxon>
        <taxon>Alphaproteobacteria</taxon>
        <taxon>Hyphomicrobiales</taxon>
        <taxon>Beijerinckiaceae</taxon>
        <taxon>Methylocapsa</taxon>
    </lineage>
</organism>
<keyword evidence="4 6" id="KW-1133">Transmembrane helix</keyword>
<evidence type="ECO:0000256" key="4">
    <source>
        <dbReference type="ARBA" id="ARBA00022989"/>
    </source>
</evidence>
<proteinExistence type="predicted"/>
<evidence type="ECO:0000313" key="7">
    <source>
        <dbReference type="EMBL" id="WOJ88773.1"/>
    </source>
</evidence>
<feature type="transmembrane region" description="Helical" evidence="6">
    <location>
        <begin position="12"/>
        <end position="34"/>
    </location>
</feature>
<evidence type="ECO:0000256" key="2">
    <source>
        <dbReference type="ARBA" id="ARBA00022475"/>
    </source>
</evidence>
<protein>
    <submittedName>
        <fullName evidence="7">LptF/LptG family permease</fullName>
    </submittedName>
</protein>
<dbReference type="RefSeq" id="WP_407338210.1">
    <property type="nucleotide sequence ID" value="NZ_CP136862.1"/>
</dbReference>
<evidence type="ECO:0000256" key="6">
    <source>
        <dbReference type="SAM" id="Phobius"/>
    </source>
</evidence>
<keyword evidence="5 6" id="KW-0472">Membrane</keyword>
<keyword evidence="2" id="KW-1003">Cell membrane</keyword>
<dbReference type="PANTHER" id="PTHR33529">
    <property type="entry name" value="SLR0882 PROTEIN-RELATED"/>
    <property type="match status" value="1"/>
</dbReference>
<dbReference type="EMBL" id="CP136862">
    <property type="protein sequence ID" value="WOJ88773.1"/>
    <property type="molecule type" value="Genomic_DNA"/>
</dbReference>
<feature type="transmembrane region" description="Helical" evidence="6">
    <location>
        <begin position="281"/>
        <end position="302"/>
    </location>
</feature>
<dbReference type="Proteomes" id="UP001626536">
    <property type="component" value="Chromosome"/>
</dbReference>
<feature type="transmembrane region" description="Helical" evidence="6">
    <location>
        <begin position="314"/>
        <end position="334"/>
    </location>
</feature>
<comment type="subcellular location">
    <subcellularLocation>
        <location evidence="1">Cell membrane</location>
        <topology evidence="1">Multi-pass membrane protein</topology>
    </subcellularLocation>
</comment>
<keyword evidence="8" id="KW-1185">Reference proteome</keyword>
<name>A0ABZ0HQ52_9HYPH</name>
<evidence type="ECO:0000313" key="8">
    <source>
        <dbReference type="Proteomes" id="UP001626536"/>
    </source>
</evidence>
<reference evidence="7 8" key="1">
    <citation type="submission" date="2023-10" db="EMBL/GenBank/DDBJ databases">
        <title>Novel methanotroph of the genus Methylocapsa from a subarctic wetland.</title>
        <authorList>
            <person name="Belova S.E."/>
            <person name="Oshkin I.Y."/>
            <person name="Miroshnikov K."/>
            <person name="Dedysh S.N."/>
        </authorList>
    </citation>
    <scope>NUCLEOTIDE SEQUENCE [LARGE SCALE GENOMIC DNA]</scope>
    <source>
        <strain evidence="7 8">RX1</strain>
    </source>
</reference>